<reference evidence="1 2" key="1">
    <citation type="submission" date="2023-04" db="EMBL/GenBank/DDBJ databases">
        <title>Forest soil microbial communities from Buena Vista Peninsula, Colon Province, Panama.</title>
        <authorList>
            <person name="Bouskill N."/>
        </authorList>
    </citation>
    <scope>NUCLEOTIDE SEQUENCE [LARGE SCALE GENOMIC DNA]</scope>
    <source>
        <strain evidence="1 2">CFH S0262</strain>
    </source>
</reference>
<comment type="caution">
    <text evidence="1">The sequence shown here is derived from an EMBL/GenBank/DDBJ whole genome shotgun (WGS) entry which is preliminary data.</text>
</comment>
<sequence length="48" mass="4985">MNTGTLSDLISSANLGSLGDIFWPPDPVRWLTGILDAIANVAGSLSAR</sequence>
<accession>A0ABT6MIM7</accession>
<gene>
    <name evidence="1" type="ORF">M2280_005404</name>
</gene>
<keyword evidence="2" id="KW-1185">Reference proteome</keyword>
<dbReference type="EMBL" id="JARXVC010000018">
    <property type="protein sequence ID" value="MDH6284152.1"/>
    <property type="molecule type" value="Genomic_DNA"/>
</dbReference>
<evidence type="ECO:0000313" key="1">
    <source>
        <dbReference type="EMBL" id="MDH6284152.1"/>
    </source>
</evidence>
<evidence type="ECO:0000313" key="2">
    <source>
        <dbReference type="Proteomes" id="UP001160334"/>
    </source>
</evidence>
<proteinExistence type="predicted"/>
<organism evidence="1 2">
    <name type="scientific">Prescottella agglutinans</name>
    <dbReference type="NCBI Taxonomy" id="1644129"/>
    <lineage>
        <taxon>Bacteria</taxon>
        <taxon>Bacillati</taxon>
        <taxon>Actinomycetota</taxon>
        <taxon>Actinomycetes</taxon>
        <taxon>Mycobacteriales</taxon>
        <taxon>Nocardiaceae</taxon>
        <taxon>Prescottella</taxon>
    </lineage>
</organism>
<dbReference type="Proteomes" id="UP001160334">
    <property type="component" value="Unassembled WGS sequence"/>
</dbReference>
<protein>
    <submittedName>
        <fullName evidence="1">Uncharacterized protein</fullName>
    </submittedName>
</protein>
<name>A0ABT6MIM7_9NOCA</name>